<dbReference type="EMBL" id="VIWO01000018">
    <property type="protein sequence ID" value="TWF31737.1"/>
    <property type="molecule type" value="Genomic_DNA"/>
</dbReference>
<proteinExistence type="predicted"/>
<dbReference type="AlphaFoldDB" id="A0A561P0T5"/>
<protein>
    <submittedName>
        <fullName evidence="1">Uncharacterized protein</fullName>
    </submittedName>
</protein>
<dbReference type="Proteomes" id="UP000320811">
    <property type="component" value="Unassembled WGS sequence"/>
</dbReference>
<keyword evidence="2" id="KW-1185">Reference proteome</keyword>
<gene>
    <name evidence="1" type="ORF">FHW36_11831</name>
</gene>
<evidence type="ECO:0000313" key="2">
    <source>
        <dbReference type="Proteomes" id="UP000320811"/>
    </source>
</evidence>
<name>A0A561P0T5_9BACT</name>
<comment type="caution">
    <text evidence="1">The sequence shown here is derived from an EMBL/GenBank/DDBJ whole genome shotgun (WGS) entry which is preliminary data.</text>
</comment>
<reference evidence="1 2" key="1">
    <citation type="submission" date="2019-06" db="EMBL/GenBank/DDBJ databases">
        <title>Sorghum-associated microbial communities from plants grown in Nebraska, USA.</title>
        <authorList>
            <person name="Schachtman D."/>
        </authorList>
    </citation>
    <scope>NUCLEOTIDE SEQUENCE [LARGE SCALE GENOMIC DNA]</scope>
    <source>
        <strain evidence="1 2">1209</strain>
    </source>
</reference>
<organism evidence="1 2">
    <name type="scientific">Chitinophaga polysaccharea</name>
    <dbReference type="NCBI Taxonomy" id="1293035"/>
    <lineage>
        <taxon>Bacteria</taxon>
        <taxon>Pseudomonadati</taxon>
        <taxon>Bacteroidota</taxon>
        <taxon>Chitinophagia</taxon>
        <taxon>Chitinophagales</taxon>
        <taxon>Chitinophagaceae</taxon>
        <taxon>Chitinophaga</taxon>
    </lineage>
</organism>
<accession>A0A561P0T5</accession>
<evidence type="ECO:0000313" key="1">
    <source>
        <dbReference type="EMBL" id="TWF31737.1"/>
    </source>
</evidence>
<sequence length="172" mass="20580">MLENRILTQLHPDQNSPIVIYTAMYEAILQLGPLFREKVVFKNQWSTSSYYRKFRENVLTKKEKVNLIEIWGELLKDYEQQFKYVLLPVTGRLPDKTFQLCGLNQMLHDLPPIYILSISERLKWTMDKAVRRNIRKKPIKDKEMKAVREIFSQLFVDMQILYKTIKENTINP</sequence>